<organism evidence="2 3">
    <name type="scientific">Leptospira mtsangambouensis</name>
    <dbReference type="NCBI Taxonomy" id="2484912"/>
    <lineage>
        <taxon>Bacteria</taxon>
        <taxon>Pseudomonadati</taxon>
        <taxon>Spirochaetota</taxon>
        <taxon>Spirochaetia</taxon>
        <taxon>Leptospirales</taxon>
        <taxon>Leptospiraceae</taxon>
        <taxon>Leptospira</taxon>
    </lineage>
</organism>
<feature type="transmembrane region" description="Helical" evidence="1">
    <location>
        <begin position="12"/>
        <end position="30"/>
    </location>
</feature>
<dbReference type="EMBL" id="RQHK01000017">
    <property type="protein sequence ID" value="TGM73113.1"/>
    <property type="molecule type" value="Genomic_DNA"/>
</dbReference>
<protein>
    <recommendedName>
        <fullName evidence="4">DUF2846 domain-containing protein</fullName>
    </recommendedName>
</protein>
<keyword evidence="1" id="KW-0812">Transmembrane</keyword>
<reference evidence="3" key="1">
    <citation type="journal article" date="2019" name="PLoS Negl. Trop. Dis.">
        <title>Revisiting the worldwide diversity of Leptospira species in the environment.</title>
        <authorList>
            <person name="Vincent A.T."/>
            <person name="Schiettekatte O."/>
            <person name="Bourhy P."/>
            <person name="Veyrier F.J."/>
            <person name="Picardeau M."/>
        </authorList>
    </citation>
    <scope>NUCLEOTIDE SEQUENCE [LARGE SCALE GENOMIC DNA]</scope>
    <source>
        <strain evidence="3">201601298</strain>
    </source>
</reference>
<evidence type="ECO:0000313" key="3">
    <source>
        <dbReference type="Proteomes" id="UP000297940"/>
    </source>
</evidence>
<proteinExistence type="predicted"/>
<comment type="caution">
    <text evidence="2">The sequence shown here is derived from an EMBL/GenBank/DDBJ whole genome shotgun (WGS) entry which is preliminary data.</text>
</comment>
<keyword evidence="3" id="KW-1185">Reference proteome</keyword>
<accession>A0ABY2NXX6</accession>
<keyword evidence="1" id="KW-1133">Transmembrane helix</keyword>
<keyword evidence="1" id="KW-0472">Membrane</keyword>
<evidence type="ECO:0000313" key="2">
    <source>
        <dbReference type="EMBL" id="TGM73113.1"/>
    </source>
</evidence>
<sequence length="174" mass="20172">MSAKEENHLPYFAILFFLTCIVGFTMQCASKKSFVKLVTKEKETGLLYLVRPDHTSLSIWDYECLISRYPDKFSSSIKPTPIFKIELENASLGYIRLPEGTYRLDVIGKEDTTKVFQIKNGEEKYFELKIFSETKLSRSELTFKEFNKESALTEILSTPTFTESRFESVQMPIE</sequence>
<name>A0ABY2NXX6_9LEPT</name>
<evidence type="ECO:0000256" key="1">
    <source>
        <dbReference type="SAM" id="Phobius"/>
    </source>
</evidence>
<dbReference type="Proteomes" id="UP000297940">
    <property type="component" value="Unassembled WGS sequence"/>
</dbReference>
<dbReference type="RefSeq" id="WP_135696944.1">
    <property type="nucleotide sequence ID" value="NZ_RQHK01000017.1"/>
</dbReference>
<evidence type="ECO:0008006" key="4">
    <source>
        <dbReference type="Google" id="ProtNLM"/>
    </source>
</evidence>
<gene>
    <name evidence="2" type="ORF">EHR01_18085</name>
</gene>